<evidence type="ECO:0000256" key="3">
    <source>
        <dbReference type="ARBA" id="ARBA00011002"/>
    </source>
</evidence>
<accession>A0A0H5BCW9</accession>
<dbReference type="CDD" id="cd01966">
    <property type="entry name" value="Nitrogenase_NifN_1"/>
    <property type="match status" value="1"/>
</dbReference>
<dbReference type="PANTHER" id="PTHR33712:SF7">
    <property type="entry name" value="LIGHT-INDEPENDENT PROTOCHLOROPHYLLIDE REDUCTASE SUBUNIT B"/>
    <property type="match status" value="1"/>
</dbReference>
<dbReference type="AlphaFoldDB" id="A0A0H5BCW9"/>
<dbReference type="EC" id="1.18.6.1" evidence="7"/>
<keyword evidence="7" id="KW-0560">Oxidoreductase</keyword>
<dbReference type="EMBL" id="AP014854">
    <property type="protein sequence ID" value="BAS00041.1"/>
    <property type="molecule type" value="Genomic_DNA"/>
</dbReference>
<reference evidence="6" key="1">
    <citation type="journal article" date="2015" name="Genome Announc.">
        <title>Complete Genome Sequence of the Bacteriochlorophyll b-Producing Photosynthetic Bacterium Blastochloris viridis.</title>
        <authorList>
            <person name="Tsukatani Y."/>
            <person name="Hirose Y."/>
            <person name="Harada J."/>
            <person name="Misawa N."/>
            <person name="Mori K."/>
            <person name="Inoue K."/>
            <person name="Tamiaki H."/>
        </authorList>
    </citation>
    <scope>NUCLEOTIDE SEQUENCE [LARGE SCALE GENOMIC DNA]</scope>
    <source>
        <strain evidence="6">DSM 133</strain>
    </source>
</reference>
<dbReference type="SUPFAM" id="SSF53807">
    <property type="entry name" value="Helical backbone' metal receptor"/>
    <property type="match status" value="1"/>
</dbReference>
<protein>
    <submittedName>
        <fullName evidence="6">Nitrogenase FeMo-cofactor scaffold and assembly protein NifN</fullName>
    </submittedName>
    <submittedName>
        <fullName evidence="7">Nitrogenase molybdenum-iron protein beta chain</fullName>
        <ecNumber evidence="7">1.18.6.1</ecNumber>
    </submittedName>
</protein>
<comment type="pathway">
    <text evidence="2">Cofactor biosynthesis; Fe-Mo cofactor biosynthesis.</text>
</comment>
<feature type="region of interest" description="Disordered" evidence="4">
    <location>
        <begin position="438"/>
        <end position="464"/>
    </location>
</feature>
<dbReference type="KEGG" id="bvr:BVIR_2271"/>
<dbReference type="EMBL" id="LN907867">
    <property type="protein sequence ID" value="CUU42703.1"/>
    <property type="molecule type" value="Genomic_DNA"/>
</dbReference>
<dbReference type="Gene3D" id="3.40.50.1980">
    <property type="entry name" value="Nitrogenase molybdenum iron protein domain"/>
    <property type="match status" value="3"/>
</dbReference>
<dbReference type="InterPro" id="IPR000510">
    <property type="entry name" value="Nase/OxRdtase_comp1"/>
</dbReference>
<evidence type="ECO:0000256" key="4">
    <source>
        <dbReference type="SAM" id="MobiDB-lite"/>
    </source>
</evidence>
<feature type="compositionally biased region" description="Basic and acidic residues" evidence="4">
    <location>
        <begin position="446"/>
        <end position="456"/>
    </location>
</feature>
<organism evidence="7 8">
    <name type="scientific">Blastochloris viridis</name>
    <name type="common">Rhodopseudomonas viridis</name>
    <dbReference type="NCBI Taxonomy" id="1079"/>
    <lineage>
        <taxon>Bacteria</taxon>
        <taxon>Pseudomonadati</taxon>
        <taxon>Pseudomonadota</taxon>
        <taxon>Alphaproteobacteria</taxon>
        <taxon>Hyphomicrobiales</taxon>
        <taxon>Blastochloridaceae</taxon>
        <taxon>Blastochloris</taxon>
    </lineage>
</organism>
<evidence type="ECO:0000259" key="5">
    <source>
        <dbReference type="Pfam" id="PF00148"/>
    </source>
</evidence>
<dbReference type="Gene3D" id="6.10.250.1090">
    <property type="match status" value="1"/>
</dbReference>
<comment type="similarity">
    <text evidence="3">Belongs to the NifD/NifK/NifE/NifN family.</text>
</comment>
<sequence>MADAVSKIIHPQKAAAVNPLKSSQPLGAALAFLGVNNTMPLFHGTQGCTSFALVLIGRHYKEVIPIQTTAMDEVAAILGGADHLEEAILNLKKRTNPALIAVCTTALAETRGEDFDGDIKLIAARRGEDLAGTEIVLAHTPDFDGSIEQGWSKAVTAIITGVVRTGPAERVAPNRINILPGSHLTVADLEAIRDTVEAFGLEPTILPDISGSLDGKVAERWMPTTDGGTPVEDIRVMGRAVHTIAIGEHMRAPADALRARTNVPYTLFPTLTGLAVSDRFVALLAELSGRPVPARVRRARAQLEDAMLDGHFHFGGKRVAIAGEPDLVYAMARFFTGLGAEVSCAVSSTGSSPILQAVPAAEVVVGDLDDFETRAEGCDILVTHSHGRQASERLGIPLMHIGFPIFDRLGAQHRHTALYEGTRDLVFEVANIVQAHHAPRTPAELDPFRDHGDTHVGRPQTAAH</sequence>
<dbReference type="InterPro" id="IPR050152">
    <property type="entry name" value="ChlB/BchB/BchZ"/>
</dbReference>
<dbReference type="UniPathway" id="UPA00782"/>
<evidence type="ECO:0000313" key="6">
    <source>
        <dbReference type="EMBL" id="BAS00041.1"/>
    </source>
</evidence>
<dbReference type="OrthoDB" id="9800746at2"/>
<reference evidence="7" key="2">
    <citation type="submission" date="2015-11" db="EMBL/GenBank/DDBJ databases">
        <authorList>
            <person name="Zhang Y."/>
            <person name="Guo Z."/>
        </authorList>
    </citation>
    <scope>NUCLEOTIDE SEQUENCE</scope>
    <source>
        <strain evidence="7">1</strain>
    </source>
</reference>
<keyword evidence="8" id="KW-1185">Reference proteome</keyword>
<dbReference type="PANTHER" id="PTHR33712">
    <property type="entry name" value="LIGHT-INDEPENDENT PROTOCHLOROPHYLLIDE REDUCTASE SUBUNIT B"/>
    <property type="match status" value="1"/>
</dbReference>
<evidence type="ECO:0000256" key="2">
    <source>
        <dbReference type="ARBA" id="ARBA00005155"/>
    </source>
</evidence>
<dbReference type="RefSeq" id="WP_055037710.1">
    <property type="nucleotide sequence ID" value="NZ_AP014854.2"/>
</dbReference>
<proteinExistence type="inferred from homology"/>
<dbReference type="PATRIC" id="fig|1079.6.peg.2365"/>
<name>A0A0H5BCW9_BLAVI</name>
<dbReference type="InterPro" id="IPR005975">
    <property type="entry name" value="Nase_Mo-Fe_CF"/>
</dbReference>
<dbReference type="STRING" id="1079.BVIR_2271"/>
<evidence type="ECO:0000313" key="8">
    <source>
        <dbReference type="Proteomes" id="UP000065734"/>
    </source>
</evidence>
<dbReference type="Pfam" id="PF00148">
    <property type="entry name" value="Oxidored_nitro"/>
    <property type="match status" value="1"/>
</dbReference>
<evidence type="ECO:0000256" key="1">
    <source>
        <dbReference type="ARBA" id="ARBA00003171"/>
    </source>
</evidence>
<dbReference type="GO" id="GO:0065003">
    <property type="term" value="P:protein-containing complex assembly"/>
    <property type="evidence" value="ECO:0007669"/>
    <property type="project" value="InterPro"/>
</dbReference>
<dbReference type="GO" id="GO:0016163">
    <property type="term" value="F:nitrogenase activity"/>
    <property type="evidence" value="ECO:0007669"/>
    <property type="project" value="UniProtKB-EC"/>
</dbReference>
<dbReference type="Proteomes" id="UP000065734">
    <property type="component" value="Chromosome I"/>
</dbReference>
<gene>
    <name evidence="7" type="primary">nifK_4</name>
    <name evidence="6" type="ORF">BV133_2447</name>
    <name evidence="7" type="ORF">BVIRIDIS_17170</name>
</gene>
<dbReference type="NCBIfam" id="TIGR01285">
    <property type="entry name" value="nifN"/>
    <property type="match status" value="1"/>
</dbReference>
<comment type="function">
    <text evidence="1">This protein may play a role in the biosynthesis of the prosthetic group of nitrogenase (FeMo cofactor).</text>
</comment>
<evidence type="ECO:0000313" key="7">
    <source>
        <dbReference type="EMBL" id="CUU42703.1"/>
    </source>
</evidence>
<reference evidence="8" key="3">
    <citation type="journal article" date="2016" name="Genome Announc.">
        <title>Revised genome sequence of the purple photosynthetic bacterium Blastochloris viridis.</title>
        <authorList>
            <person name="Liu L.N."/>
            <person name="Faulkner M."/>
            <person name="Liu X."/>
            <person name="Huang F."/>
            <person name="Darby A.C."/>
            <person name="Hall N."/>
        </authorList>
    </citation>
    <scope>NUCLEOTIDE SEQUENCE [LARGE SCALE GENOMIC DNA]</scope>
    <source>
        <strain evidence="8">ATCC 19567 / DSM 133 / F</strain>
    </source>
</reference>
<feature type="domain" description="Nitrogenase/oxidoreductase component 1" evidence="5">
    <location>
        <begin position="23"/>
        <end position="433"/>
    </location>
</feature>